<protein>
    <submittedName>
        <fullName evidence="1">Uncharacterized protein</fullName>
    </submittedName>
</protein>
<proteinExistence type="predicted"/>
<dbReference type="AlphaFoldDB" id="A0A2P1QQS8"/>
<name>A0A2P1QQS8_9LEPT</name>
<dbReference type="Proteomes" id="UP000033961">
    <property type="component" value="Chromosome I"/>
</dbReference>
<evidence type="ECO:0000313" key="2">
    <source>
        <dbReference type="Proteomes" id="UP000033961"/>
    </source>
</evidence>
<dbReference type="EMBL" id="CP027843">
    <property type="protein sequence ID" value="AVQ11262.1"/>
    <property type="molecule type" value="Genomic_DNA"/>
</dbReference>
<evidence type="ECO:0000313" key="1">
    <source>
        <dbReference type="EMBL" id="AVQ11262.1"/>
    </source>
</evidence>
<gene>
    <name evidence="1" type="ORF">XB16_0927</name>
</gene>
<organism evidence="1 2">
    <name type="scientific">Leptospira santarosai</name>
    <dbReference type="NCBI Taxonomy" id="28183"/>
    <lineage>
        <taxon>Bacteria</taxon>
        <taxon>Pseudomonadati</taxon>
        <taxon>Spirochaetota</taxon>
        <taxon>Spirochaetia</taxon>
        <taxon>Leptospirales</taxon>
        <taxon>Leptospiraceae</taxon>
        <taxon>Leptospira</taxon>
    </lineage>
</organism>
<accession>A0A2P1QQS8</accession>
<reference evidence="1 2" key="1">
    <citation type="journal article" date="2015" name="Genome Announc.">
        <title>Draft Genome Sequences of Leptospira santarosai Strains U160, U164, and U233, Isolated from Asymptomatic Cattle.</title>
        <authorList>
            <person name="Kremer F.S."/>
            <person name="Eslabao M.R."/>
            <person name="Provisor M."/>
            <person name="Woloski R.D."/>
            <person name="Ramires O.V."/>
            <person name="Moreno L.Z."/>
            <person name="Moreno A.M."/>
            <person name="Hamond C."/>
            <person name="Lilenbaum W."/>
            <person name="Dellagostin O.A."/>
        </authorList>
    </citation>
    <scope>NUCLEOTIDE SEQUENCE [LARGE SCALE GENOMIC DNA]</scope>
    <source>
        <strain evidence="1 2">U160</strain>
    </source>
</reference>
<sequence>MKTIHEGKRAIEASPIRIEYVDLYSGKNQSGENKV</sequence>